<dbReference type="InterPro" id="IPR051532">
    <property type="entry name" value="Ester_Hydrolysis_Enzymes"/>
</dbReference>
<dbReference type="Gene3D" id="3.40.50.1110">
    <property type="entry name" value="SGNH hydrolase"/>
    <property type="match status" value="1"/>
</dbReference>
<dbReference type="EMBL" id="ARXR01000003">
    <property type="protein sequence ID" value="MBF5051972.1"/>
    <property type="molecule type" value="Genomic_DNA"/>
</dbReference>
<gene>
    <name evidence="3" type="ORF">ISO4_00574</name>
</gene>
<evidence type="ECO:0000256" key="1">
    <source>
        <dbReference type="SAM" id="MobiDB-lite"/>
    </source>
</evidence>
<comment type="caution">
    <text evidence="3">The sequence shown here is derived from an EMBL/GenBank/DDBJ whole genome shotgun (WGS) entry which is preliminary data.</text>
</comment>
<dbReference type="PANTHER" id="PTHR30383">
    <property type="entry name" value="THIOESTERASE 1/PROTEASE 1/LYSOPHOSPHOLIPASE L1"/>
    <property type="match status" value="1"/>
</dbReference>
<evidence type="ECO:0000313" key="3">
    <source>
        <dbReference type="EMBL" id="MBF5051972.1"/>
    </source>
</evidence>
<dbReference type="RefSeq" id="WP_194855084.1">
    <property type="nucleotide sequence ID" value="NZ_ARXR01000003.1"/>
</dbReference>
<feature type="domain" description="SGNH hydrolase-type esterase" evidence="2">
    <location>
        <begin position="51"/>
        <end position="223"/>
    </location>
</feature>
<accession>A0ABS0AD08</accession>
<feature type="compositionally biased region" description="Basic and acidic residues" evidence="1">
    <location>
        <begin position="26"/>
        <end position="41"/>
    </location>
</feature>
<evidence type="ECO:0000259" key="2">
    <source>
        <dbReference type="Pfam" id="PF13472"/>
    </source>
</evidence>
<name>A0ABS0AD08_9GAMM</name>
<protein>
    <submittedName>
        <fullName evidence="3">GDSL-like lipase/acylhydrolase domain protein</fullName>
    </submittedName>
</protein>
<dbReference type="InterPro" id="IPR013830">
    <property type="entry name" value="SGNH_hydro"/>
</dbReference>
<keyword evidence="4" id="KW-1185">Reference proteome</keyword>
<organism evidence="3 4">
    <name type="scientific">Alloalcanivorax venustensis ISO4</name>
    <dbReference type="NCBI Taxonomy" id="1177184"/>
    <lineage>
        <taxon>Bacteria</taxon>
        <taxon>Pseudomonadati</taxon>
        <taxon>Pseudomonadota</taxon>
        <taxon>Gammaproteobacteria</taxon>
        <taxon>Oceanospirillales</taxon>
        <taxon>Alcanivoracaceae</taxon>
        <taxon>Alloalcanivorax</taxon>
    </lineage>
</organism>
<evidence type="ECO:0000313" key="4">
    <source>
        <dbReference type="Proteomes" id="UP000644441"/>
    </source>
</evidence>
<dbReference type="PANTHER" id="PTHR30383:SF24">
    <property type="entry name" value="THIOESTERASE 1_PROTEASE 1_LYSOPHOSPHOLIPASE L1"/>
    <property type="match status" value="1"/>
</dbReference>
<dbReference type="SUPFAM" id="SSF52266">
    <property type="entry name" value="SGNH hydrolase"/>
    <property type="match status" value="1"/>
</dbReference>
<feature type="region of interest" description="Disordered" evidence="1">
    <location>
        <begin position="26"/>
        <end position="47"/>
    </location>
</feature>
<proteinExistence type="predicted"/>
<dbReference type="Proteomes" id="UP000644441">
    <property type="component" value="Unassembled WGS sequence"/>
</dbReference>
<dbReference type="InterPro" id="IPR036514">
    <property type="entry name" value="SGNH_hydro_sf"/>
</dbReference>
<dbReference type="CDD" id="cd01836">
    <property type="entry name" value="FeeA_FeeB_like"/>
    <property type="match status" value="1"/>
</dbReference>
<dbReference type="Pfam" id="PF13472">
    <property type="entry name" value="Lipase_GDSL_2"/>
    <property type="match status" value="1"/>
</dbReference>
<sequence>MRFWLMCLLLAPLLFVQARRARRDTPRLPEAGGADRGREGSGDGPPLRLLVVGESTAAGVGVAEHRQGLGAHLARALAARHQNTVTWQVIGVNGIRALGLNRHLGDRPPAEADLAVISLGVNDTTGVTRPSRYRQHLTDLIGTLRRHRPDLPVYLLAVPPMQHFTALPRPLRDLLGQRAAQLDRTQQTLAAQLHGVHHLAYPAIADPACLAEDGYHPSEKGYAYIADQVAGQLRPTTVSGAGADITRSP</sequence>
<reference evidence="3 4" key="1">
    <citation type="submission" date="2012-09" db="EMBL/GenBank/DDBJ databases">
        <title>Genome Sequence of alkane-degrading Bacterium Alcanivorax venustensis ISO4.</title>
        <authorList>
            <person name="Lai Q."/>
            <person name="Shao Z."/>
        </authorList>
    </citation>
    <scope>NUCLEOTIDE SEQUENCE [LARGE SCALE GENOMIC DNA]</scope>
    <source>
        <strain evidence="3 4">ISO4</strain>
    </source>
</reference>